<gene>
    <name evidence="8" type="ORF">C7U56_11170</name>
</gene>
<evidence type="ECO:0000256" key="6">
    <source>
        <dbReference type="ARBA" id="ARBA00023136"/>
    </source>
</evidence>
<dbReference type="PANTHER" id="PTHR42865:SF7">
    <property type="entry name" value="PROTON_GLUTAMATE-ASPARTATE SYMPORTER"/>
    <property type="match status" value="1"/>
</dbReference>
<dbReference type="EMBL" id="PYLO01000003">
    <property type="protein sequence ID" value="PST37085.1"/>
    <property type="molecule type" value="Genomic_DNA"/>
</dbReference>
<evidence type="ECO:0000256" key="1">
    <source>
        <dbReference type="ARBA" id="ARBA00004651"/>
    </source>
</evidence>
<dbReference type="AlphaFoldDB" id="A0A2T3FP75"/>
<keyword evidence="2" id="KW-0813">Transport</keyword>
<reference evidence="8 9" key="1">
    <citation type="submission" date="2018-03" db="EMBL/GenBank/DDBJ databases">
        <title>Lachnoclostridium SNUG30386 gen.nov., sp.nov., isolated from human faeces.</title>
        <authorList>
            <person name="Seo B."/>
            <person name="Jeon K."/>
            <person name="Ko G."/>
        </authorList>
    </citation>
    <scope>NUCLEOTIDE SEQUENCE [LARGE SCALE GENOMIC DNA]</scope>
    <source>
        <strain evidence="8 9">SNUG30386</strain>
    </source>
</reference>
<evidence type="ECO:0000256" key="4">
    <source>
        <dbReference type="ARBA" id="ARBA00022692"/>
    </source>
</evidence>
<dbReference type="InterPro" id="IPR036458">
    <property type="entry name" value="Na:dicarbo_symporter_sf"/>
</dbReference>
<feature type="transmembrane region" description="Helical" evidence="7">
    <location>
        <begin position="77"/>
        <end position="99"/>
    </location>
</feature>
<dbReference type="PRINTS" id="PR00173">
    <property type="entry name" value="EDTRNSPORT"/>
</dbReference>
<dbReference type="GO" id="GO:0015293">
    <property type="term" value="F:symporter activity"/>
    <property type="evidence" value="ECO:0007669"/>
    <property type="project" value="UniProtKB-KW"/>
</dbReference>
<dbReference type="GO" id="GO:0006835">
    <property type="term" value="P:dicarboxylic acid transport"/>
    <property type="evidence" value="ECO:0007669"/>
    <property type="project" value="TreeGrafter"/>
</dbReference>
<comment type="subcellular location">
    <subcellularLocation>
        <location evidence="1">Cell membrane</location>
        <topology evidence="1">Multi-pass membrane protein</topology>
    </subcellularLocation>
</comment>
<keyword evidence="9" id="KW-1185">Reference proteome</keyword>
<dbReference type="Proteomes" id="UP000241048">
    <property type="component" value="Unassembled WGS sequence"/>
</dbReference>
<evidence type="ECO:0000256" key="3">
    <source>
        <dbReference type="ARBA" id="ARBA00022475"/>
    </source>
</evidence>
<keyword evidence="5 7" id="KW-1133">Transmembrane helix</keyword>
<dbReference type="SUPFAM" id="SSF118215">
    <property type="entry name" value="Proton glutamate symport protein"/>
    <property type="match status" value="1"/>
</dbReference>
<evidence type="ECO:0000313" key="9">
    <source>
        <dbReference type="Proteomes" id="UP000241048"/>
    </source>
</evidence>
<feature type="transmembrane region" description="Helical" evidence="7">
    <location>
        <begin position="355"/>
        <end position="375"/>
    </location>
</feature>
<evidence type="ECO:0000256" key="5">
    <source>
        <dbReference type="ARBA" id="ARBA00022989"/>
    </source>
</evidence>
<dbReference type="PANTHER" id="PTHR42865">
    <property type="entry name" value="PROTON/GLUTAMATE-ASPARTATE SYMPORTER"/>
    <property type="match status" value="1"/>
</dbReference>
<feature type="transmembrane region" description="Helical" evidence="7">
    <location>
        <begin position="253"/>
        <end position="271"/>
    </location>
</feature>
<protein>
    <submittedName>
        <fullName evidence="8">Dicarboxylate/amino acid:cation symporter</fullName>
    </submittedName>
</protein>
<evidence type="ECO:0000313" key="8">
    <source>
        <dbReference type="EMBL" id="PST37085.1"/>
    </source>
</evidence>
<keyword evidence="4 7" id="KW-0812">Transmembrane</keyword>
<feature type="transmembrane region" description="Helical" evidence="7">
    <location>
        <begin position="183"/>
        <end position="205"/>
    </location>
</feature>
<dbReference type="Gene3D" id="1.10.3860.10">
    <property type="entry name" value="Sodium:dicarboxylate symporter"/>
    <property type="match status" value="1"/>
</dbReference>
<feature type="transmembrane region" description="Helical" evidence="7">
    <location>
        <begin position="217"/>
        <end position="241"/>
    </location>
</feature>
<feature type="transmembrane region" description="Helical" evidence="7">
    <location>
        <begin position="291"/>
        <end position="314"/>
    </location>
</feature>
<feature type="transmembrane region" description="Helical" evidence="7">
    <location>
        <begin position="145"/>
        <end position="162"/>
    </location>
</feature>
<feature type="transmembrane region" description="Helical" evidence="7">
    <location>
        <begin position="326"/>
        <end position="349"/>
    </location>
</feature>
<keyword evidence="6 7" id="KW-0472">Membrane</keyword>
<proteinExistence type="predicted"/>
<sequence length="415" mass="43737">MKEKKKLSLATKTFIGFGLGIVIGLVFGEKATIVKPLGTIFLNMIKMIVVPMVFFSITAGVASLGDLKKLRNIGVKVVGLYALTSALCVGLGLIMANIINPGKGFDLTALSQSTDYEAQAMPSIIDTLIDMFPSNIFTSFTNTNMLQIIVFSVFLGVALIMMGKEGERLLAGVQSCANAMYKITAIVMEFSPIGVCALLADSVGAYGLKIFGPLGKLILTVYASDVILVLLMYIPMVALLAKFPVKKWLQGIWKVWVVTASTTSSSGSLPITTSVTNDEFGVSSELSSFSLPLGATINMNGGCIYYAAAIVMTAQIYGMNLTPSALVNIIISTVLVAMGCPGVPGGAIIMTTILLTNMGLPLEIVGLIAGIFRLIDMANTTFNVTGDVVTTMVVARSEGMMHTLGTGAETETKAA</sequence>
<evidence type="ECO:0000256" key="7">
    <source>
        <dbReference type="SAM" id="Phobius"/>
    </source>
</evidence>
<accession>A0A2T3FP75</accession>
<dbReference type="Pfam" id="PF00375">
    <property type="entry name" value="SDF"/>
    <property type="match status" value="1"/>
</dbReference>
<dbReference type="InterPro" id="IPR001991">
    <property type="entry name" value="Na-dicarboxylate_symporter"/>
</dbReference>
<name>A0A2T3FP75_9CLOT</name>
<feature type="transmembrane region" description="Helical" evidence="7">
    <location>
        <begin position="7"/>
        <end position="28"/>
    </location>
</feature>
<dbReference type="RefSeq" id="WP_107001268.1">
    <property type="nucleotide sequence ID" value="NZ_DBFBUD010000206.1"/>
</dbReference>
<comment type="caution">
    <text evidence="8">The sequence shown here is derived from an EMBL/GenBank/DDBJ whole genome shotgun (WGS) entry which is preliminary data.</text>
</comment>
<evidence type="ECO:0000256" key="2">
    <source>
        <dbReference type="ARBA" id="ARBA00022448"/>
    </source>
</evidence>
<dbReference type="GO" id="GO:0005886">
    <property type="term" value="C:plasma membrane"/>
    <property type="evidence" value="ECO:0007669"/>
    <property type="project" value="UniProtKB-SubCell"/>
</dbReference>
<feature type="transmembrane region" description="Helical" evidence="7">
    <location>
        <begin position="40"/>
        <end position="65"/>
    </location>
</feature>
<organism evidence="8 9">
    <name type="scientific">Clostridium fessum</name>
    <dbReference type="NCBI Taxonomy" id="2126740"/>
    <lineage>
        <taxon>Bacteria</taxon>
        <taxon>Bacillati</taxon>
        <taxon>Bacillota</taxon>
        <taxon>Clostridia</taxon>
        <taxon>Eubacteriales</taxon>
        <taxon>Clostridiaceae</taxon>
        <taxon>Clostridium</taxon>
    </lineage>
</organism>
<keyword evidence="3" id="KW-1003">Cell membrane</keyword>